<feature type="non-terminal residue" evidence="2">
    <location>
        <position position="1"/>
    </location>
</feature>
<evidence type="ECO:0000256" key="1">
    <source>
        <dbReference type="SAM" id="MobiDB-lite"/>
    </source>
</evidence>
<dbReference type="RefSeq" id="XP_062693394.1">
    <property type="nucleotide sequence ID" value="XM_062835007.1"/>
</dbReference>
<comment type="caution">
    <text evidence="2">The sequence shown here is derived from an EMBL/GenBank/DDBJ whole genome shotgun (WGS) entry which is preliminary data.</text>
</comment>
<sequence>PSTTTRSWLQPSLRSSRTRNRWKCLKWWSSGLANRRSHDCQLINFHHRLRAALPNRQPSERRSDFLCRCDCANPRIIPHQANLHQSYLVPAHPRRILFLTAPGLPPVQAQRDSLIGRRPRQGNDSFPAGLLRTPADTLNETSSSDDSGQLENWGVIRQITCAVLRGWAPTT</sequence>
<gene>
    <name evidence="2" type="ORF">B0T23DRAFT_317575</name>
</gene>
<evidence type="ECO:0000313" key="2">
    <source>
        <dbReference type="EMBL" id="KAK3492936.1"/>
    </source>
</evidence>
<accession>A0AAJ0MRS0</accession>
<feature type="region of interest" description="Disordered" evidence="1">
    <location>
        <begin position="116"/>
        <end position="149"/>
    </location>
</feature>
<protein>
    <submittedName>
        <fullName evidence="2">Uncharacterized protein</fullName>
    </submittedName>
</protein>
<keyword evidence="3" id="KW-1185">Reference proteome</keyword>
<reference evidence="2 3" key="1">
    <citation type="journal article" date="2023" name="Mol. Phylogenet. Evol.">
        <title>Genome-scale phylogeny and comparative genomics of the fungal order Sordariales.</title>
        <authorList>
            <person name="Hensen N."/>
            <person name="Bonometti L."/>
            <person name="Westerberg I."/>
            <person name="Brannstrom I.O."/>
            <person name="Guillou S."/>
            <person name="Cros-Aarteil S."/>
            <person name="Calhoun S."/>
            <person name="Haridas S."/>
            <person name="Kuo A."/>
            <person name="Mondo S."/>
            <person name="Pangilinan J."/>
            <person name="Riley R."/>
            <person name="LaButti K."/>
            <person name="Andreopoulos B."/>
            <person name="Lipzen A."/>
            <person name="Chen C."/>
            <person name="Yan M."/>
            <person name="Daum C."/>
            <person name="Ng V."/>
            <person name="Clum A."/>
            <person name="Steindorff A."/>
            <person name="Ohm R.A."/>
            <person name="Martin F."/>
            <person name="Silar P."/>
            <person name="Natvig D.O."/>
            <person name="Lalanne C."/>
            <person name="Gautier V."/>
            <person name="Ament-Velasquez S.L."/>
            <person name="Kruys A."/>
            <person name="Hutchinson M.I."/>
            <person name="Powell A.J."/>
            <person name="Barry K."/>
            <person name="Miller A.N."/>
            <person name="Grigoriev I.V."/>
            <person name="Debuchy R."/>
            <person name="Gladieux P."/>
            <person name="Hiltunen Thoren M."/>
            <person name="Johannesson H."/>
        </authorList>
    </citation>
    <scope>NUCLEOTIDE SEQUENCE [LARGE SCALE GENOMIC DNA]</scope>
    <source>
        <strain evidence="2 3">FGSC 10403</strain>
    </source>
</reference>
<dbReference type="EMBL" id="JAULSX010000004">
    <property type="protein sequence ID" value="KAK3492936.1"/>
    <property type="molecule type" value="Genomic_DNA"/>
</dbReference>
<name>A0AAJ0MRS0_9PEZI</name>
<feature type="compositionally biased region" description="Polar residues" evidence="1">
    <location>
        <begin position="136"/>
        <end position="149"/>
    </location>
</feature>
<evidence type="ECO:0000313" key="3">
    <source>
        <dbReference type="Proteomes" id="UP001285908"/>
    </source>
</evidence>
<organism evidence="2 3">
    <name type="scientific">Neurospora hispaniola</name>
    <dbReference type="NCBI Taxonomy" id="588809"/>
    <lineage>
        <taxon>Eukaryota</taxon>
        <taxon>Fungi</taxon>
        <taxon>Dikarya</taxon>
        <taxon>Ascomycota</taxon>
        <taxon>Pezizomycotina</taxon>
        <taxon>Sordariomycetes</taxon>
        <taxon>Sordariomycetidae</taxon>
        <taxon>Sordariales</taxon>
        <taxon>Sordariaceae</taxon>
        <taxon>Neurospora</taxon>
    </lineage>
</organism>
<proteinExistence type="predicted"/>
<dbReference type="AlphaFoldDB" id="A0AAJ0MRS0"/>
<dbReference type="GeneID" id="87872629"/>
<dbReference type="Proteomes" id="UP001285908">
    <property type="component" value="Unassembled WGS sequence"/>
</dbReference>